<comment type="subcellular location">
    <subcellularLocation>
        <location evidence="1">Mitochondrion outer membrane</location>
        <topology evidence="1">Single-pass membrane protein</topology>
    </subcellularLocation>
</comment>
<keyword evidence="7 11" id="KW-1133">Transmembrane helix</keyword>
<keyword evidence="3" id="KW-0813">Transport</keyword>
<dbReference type="GO" id="GO:0016031">
    <property type="term" value="P:tRNA import into mitochondrion"/>
    <property type="evidence" value="ECO:0007669"/>
    <property type="project" value="TreeGrafter"/>
</dbReference>
<accession>A0A1G4JZP1</accession>
<dbReference type="PANTHER" id="PTHR12430">
    <property type="entry name" value="MITOCHONDRIAL IMPORT RECEPTOR SUBUNIT TOM20"/>
    <property type="match status" value="1"/>
</dbReference>
<keyword evidence="4 11" id="KW-0812">Transmembrane</keyword>
<keyword evidence="6" id="KW-0653">Protein transport</keyword>
<dbReference type="InterPro" id="IPR023392">
    <property type="entry name" value="Tom20_dom_sf"/>
</dbReference>
<dbReference type="Gene3D" id="1.20.960.10">
    <property type="entry name" value="Mitochondrial outer membrane translocase complex, subunit Tom20 domain"/>
    <property type="match status" value="1"/>
</dbReference>
<evidence type="ECO:0000256" key="9">
    <source>
        <dbReference type="ARBA" id="ARBA00023136"/>
    </source>
</evidence>
<evidence type="ECO:0000256" key="8">
    <source>
        <dbReference type="ARBA" id="ARBA00023128"/>
    </source>
</evidence>
<keyword evidence="5" id="KW-1000">Mitochondrion outer membrane</keyword>
<dbReference type="PANTHER" id="PTHR12430:SF0">
    <property type="entry name" value="TRANSLOCASE OF OUTER MITOCHONDRIAL MEMBRANE 20"/>
    <property type="match status" value="1"/>
</dbReference>
<keyword evidence="8" id="KW-0496">Mitochondrion</keyword>
<keyword evidence="9 11" id="KW-0472">Membrane</keyword>
<proteinExistence type="inferred from homology"/>
<evidence type="ECO:0000256" key="11">
    <source>
        <dbReference type="SAM" id="Phobius"/>
    </source>
</evidence>
<feature type="region of interest" description="Disordered" evidence="10">
    <location>
        <begin position="174"/>
        <end position="195"/>
    </location>
</feature>
<evidence type="ECO:0000313" key="12">
    <source>
        <dbReference type="EMBL" id="SCU96711.1"/>
    </source>
</evidence>
<dbReference type="InterPro" id="IPR002056">
    <property type="entry name" value="MAS20"/>
</dbReference>
<dbReference type="PIRSF" id="PIRSF037707">
    <property type="entry name" value="MAS20_rcpt"/>
    <property type="match status" value="1"/>
</dbReference>
<dbReference type="Pfam" id="PF02064">
    <property type="entry name" value="MAS20"/>
    <property type="match status" value="1"/>
</dbReference>
<dbReference type="GO" id="GO:0030150">
    <property type="term" value="P:protein import into mitochondrial matrix"/>
    <property type="evidence" value="ECO:0007669"/>
    <property type="project" value="TreeGrafter"/>
</dbReference>
<name>A0A1G4JZP1_9SACH</name>
<dbReference type="GO" id="GO:0008320">
    <property type="term" value="F:protein transmembrane transporter activity"/>
    <property type="evidence" value="ECO:0007669"/>
    <property type="project" value="TreeGrafter"/>
</dbReference>
<evidence type="ECO:0000256" key="3">
    <source>
        <dbReference type="ARBA" id="ARBA00022448"/>
    </source>
</evidence>
<keyword evidence="13" id="KW-1185">Reference proteome</keyword>
<evidence type="ECO:0000256" key="1">
    <source>
        <dbReference type="ARBA" id="ARBA00004572"/>
    </source>
</evidence>
<dbReference type="PRINTS" id="PR00351">
    <property type="entry name" value="OM20RECEPTOR"/>
</dbReference>
<organism evidence="12 13">
    <name type="scientific">Lachancea mirantina</name>
    <dbReference type="NCBI Taxonomy" id="1230905"/>
    <lineage>
        <taxon>Eukaryota</taxon>
        <taxon>Fungi</taxon>
        <taxon>Dikarya</taxon>
        <taxon>Ascomycota</taxon>
        <taxon>Saccharomycotina</taxon>
        <taxon>Saccharomycetes</taxon>
        <taxon>Saccharomycetales</taxon>
        <taxon>Saccharomycetaceae</taxon>
        <taxon>Lachancea</taxon>
    </lineage>
</organism>
<feature type="transmembrane region" description="Helical" evidence="11">
    <location>
        <begin position="12"/>
        <end position="31"/>
    </location>
</feature>
<evidence type="ECO:0000256" key="4">
    <source>
        <dbReference type="ARBA" id="ARBA00022692"/>
    </source>
</evidence>
<evidence type="ECO:0000256" key="6">
    <source>
        <dbReference type="ARBA" id="ARBA00022927"/>
    </source>
</evidence>
<dbReference type="GO" id="GO:0005742">
    <property type="term" value="C:mitochondrial outer membrane translocase complex"/>
    <property type="evidence" value="ECO:0007669"/>
    <property type="project" value="InterPro"/>
</dbReference>
<dbReference type="AlphaFoldDB" id="A0A1G4JZP1"/>
<dbReference type="GO" id="GO:0030943">
    <property type="term" value="F:mitochondrion targeting sequence binding"/>
    <property type="evidence" value="ECO:0007669"/>
    <property type="project" value="TreeGrafter"/>
</dbReference>
<dbReference type="Proteomes" id="UP000191024">
    <property type="component" value="Chromosome F"/>
</dbReference>
<dbReference type="OrthoDB" id="2154253at2759"/>
<evidence type="ECO:0000256" key="7">
    <source>
        <dbReference type="ARBA" id="ARBA00022989"/>
    </source>
</evidence>
<gene>
    <name evidence="12" type="ORF">LAMI_0F07470G</name>
</gene>
<dbReference type="EMBL" id="LT598467">
    <property type="protein sequence ID" value="SCU96711.1"/>
    <property type="molecule type" value="Genomic_DNA"/>
</dbReference>
<protein>
    <submittedName>
        <fullName evidence="12">LAMI_0F07470g1_1</fullName>
    </submittedName>
</protein>
<evidence type="ECO:0000256" key="2">
    <source>
        <dbReference type="ARBA" id="ARBA00005792"/>
    </source>
</evidence>
<evidence type="ECO:0000256" key="10">
    <source>
        <dbReference type="SAM" id="MobiDB-lite"/>
    </source>
</evidence>
<evidence type="ECO:0000313" key="13">
    <source>
        <dbReference type="Proteomes" id="UP000191024"/>
    </source>
</evidence>
<sequence>MSQNQSSTILRVLTIGGVALATAVAGYAVYFDHQRRNNSDFRRNLKRKVKKHVEEEKIEEERAKKLKLARVGEFLEVELVKDPISTDPEEREAVFTSNVEAGERLASVPGNEMESAFKFYKALSVYPNPADLLGIYQRSVPEAVYEHVVLMIAIKPPVNVSTFLSGSAQGGPAAMAQAMSGKTGGAESGLGEIDE</sequence>
<dbReference type="STRING" id="1230905.A0A1G4JZP1"/>
<dbReference type="GO" id="GO:0006605">
    <property type="term" value="P:protein targeting"/>
    <property type="evidence" value="ECO:0007669"/>
    <property type="project" value="InterPro"/>
</dbReference>
<reference evidence="13" key="1">
    <citation type="submission" date="2016-03" db="EMBL/GenBank/DDBJ databases">
        <authorList>
            <person name="Devillers H."/>
        </authorList>
    </citation>
    <scope>NUCLEOTIDE SEQUENCE [LARGE SCALE GENOMIC DNA]</scope>
</reference>
<evidence type="ECO:0000256" key="5">
    <source>
        <dbReference type="ARBA" id="ARBA00022787"/>
    </source>
</evidence>
<comment type="similarity">
    <text evidence="2">Belongs to the Tom20 family.</text>
</comment>
<dbReference type="GO" id="GO:0006886">
    <property type="term" value="P:intracellular protein transport"/>
    <property type="evidence" value="ECO:0007669"/>
    <property type="project" value="InterPro"/>
</dbReference>
<dbReference type="SUPFAM" id="SSF47157">
    <property type="entry name" value="Mitochondrial import receptor subunit Tom20"/>
    <property type="match status" value="1"/>
</dbReference>